<feature type="repeat" description="WD" evidence="6">
    <location>
        <begin position="21"/>
        <end position="53"/>
    </location>
</feature>
<dbReference type="InterPro" id="IPR015943">
    <property type="entry name" value="WD40/YVTN_repeat-like_dom_sf"/>
</dbReference>
<dbReference type="GO" id="GO:0071013">
    <property type="term" value="C:catalytic step 2 spliceosome"/>
    <property type="evidence" value="ECO:0007669"/>
    <property type="project" value="TreeGrafter"/>
</dbReference>
<dbReference type="InterPro" id="IPR020472">
    <property type="entry name" value="WD40_PAC1"/>
</dbReference>
<dbReference type="InterPro" id="IPR001680">
    <property type="entry name" value="WD40_rpt"/>
</dbReference>
<gene>
    <name evidence="7" type="ORF">CspeluHIS016_0309580</name>
</gene>
<dbReference type="PROSITE" id="PS50294">
    <property type="entry name" value="WD_REPEATS_REGION"/>
    <property type="match status" value="3"/>
</dbReference>
<evidence type="ECO:0008006" key="9">
    <source>
        <dbReference type="Google" id="ProtNLM"/>
    </source>
</evidence>
<evidence type="ECO:0000313" key="7">
    <source>
        <dbReference type="EMBL" id="GMK57118.1"/>
    </source>
</evidence>
<keyword evidence="3 6" id="KW-0853">WD repeat</keyword>
<keyword evidence="4" id="KW-0677">Repeat</keyword>
<dbReference type="AlphaFoldDB" id="A0AAD3TUI5"/>
<dbReference type="InterPro" id="IPR019775">
    <property type="entry name" value="WD40_repeat_CS"/>
</dbReference>
<dbReference type="InterPro" id="IPR051980">
    <property type="entry name" value="WD_repeat_MORG1"/>
</dbReference>
<dbReference type="CDD" id="cd00200">
    <property type="entry name" value="WD40"/>
    <property type="match status" value="1"/>
</dbReference>
<name>A0AAD3TUI5_9TREE</name>
<reference evidence="7" key="2">
    <citation type="submission" date="2023-06" db="EMBL/GenBank/DDBJ databases">
        <authorList>
            <person name="Kobayashi Y."/>
            <person name="Kayamori A."/>
            <person name="Aoki K."/>
            <person name="Shiwa Y."/>
            <person name="Fujita N."/>
            <person name="Sugita T."/>
            <person name="Iwasaki W."/>
            <person name="Tanaka N."/>
            <person name="Takashima M."/>
        </authorList>
    </citation>
    <scope>NUCLEOTIDE SEQUENCE</scope>
    <source>
        <strain evidence="7">HIS016</strain>
    </source>
</reference>
<protein>
    <recommendedName>
        <fullName evidence="9">WD40 repeat-like protein</fullName>
    </recommendedName>
</protein>
<keyword evidence="8" id="KW-1185">Reference proteome</keyword>
<dbReference type="EMBL" id="BTCM01000003">
    <property type="protein sequence ID" value="GMK57118.1"/>
    <property type="molecule type" value="Genomic_DNA"/>
</dbReference>
<comment type="similarity">
    <text evidence="5">Belongs to the WD repeat MORG1 family.</text>
</comment>
<evidence type="ECO:0000256" key="2">
    <source>
        <dbReference type="ARBA" id="ARBA00022490"/>
    </source>
</evidence>
<dbReference type="SUPFAM" id="SSF50978">
    <property type="entry name" value="WD40 repeat-like"/>
    <property type="match status" value="1"/>
</dbReference>
<feature type="repeat" description="WD" evidence="6">
    <location>
        <begin position="140"/>
        <end position="181"/>
    </location>
</feature>
<dbReference type="PANTHER" id="PTHR22842:SF3">
    <property type="entry name" value="WD REPEAT DOMAIN-CONTAINING PROTEIN 83"/>
    <property type="match status" value="1"/>
</dbReference>
<feature type="repeat" description="WD" evidence="6">
    <location>
        <begin position="96"/>
        <end position="131"/>
    </location>
</feature>
<evidence type="ECO:0000256" key="4">
    <source>
        <dbReference type="ARBA" id="ARBA00022737"/>
    </source>
</evidence>
<dbReference type="PROSITE" id="PS00678">
    <property type="entry name" value="WD_REPEATS_1"/>
    <property type="match status" value="1"/>
</dbReference>
<evidence type="ECO:0000256" key="1">
    <source>
        <dbReference type="ARBA" id="ARBA00004496"/>
    </source>
</evidence>
<comment type="subcellular location">
    <subcellularLocation>
        <location evidence="1">Cytoplasm</location>
    </subcellularLocation>
</comment>
<dbReference type="SMART" id="SM00320">
    <property type="entry name" value="WD40"/>
    <property type="match status" value="7"/>
</dbReference>
<reference evidence="7" key="1">
    <citation type="journal article" date="2023" name="BMC Genomics">
        <title>Chromosome-level genome assemblies of Cutaneotrichosporon spp. (Trichosporonales, Basidiomycota) reveal imbalanced evolution between nucleotide sequences and chromosome synteny.</title>
        <authorList>
            <person name="Kobayashi Y."/>
            <person name="Kayamori A."/>
            <person name="Aoki K."/>
            <person name="Shiwa Y."/>
            <person name="Matsutani M."/>
            <person name="Fujita N."/>
            <person name="Sugita T."/>
            <person name="Iwasaki W."/>
            <person name="Tanaka N."/>
            <person name="Takashima M."/>
        </authorList>
    </citation>
    <scope>NUCLEOTIDE SEQUENCE</scope>
    <source>
        <strain evidence="7">HIS016</strain>
    </source>
</reference>
<evidence type="ECO:0000256" key="6">
    <source>
        <dbReference type="PROSITE-ProRule" id="PRU00221"/>
    </source>
</evidence>
<dbReference type="GO" id="GO:0005737">
    <property type="term" value="C:cytoplasm"/>
    <property type="evidence" value="ECO:0007669"/>
    <property type="project" value="UniProtKB-SubCell"/>
</dbReference>
<dbReference type="Proteomes" id="UP001222932">
    <property type="component" value="Unassembled WGS sequence"/>
</dbReference>
<evidence type="ECO:0000313" key="8">
    <source>
        <dbReference type="Proteomes" id="UP001222932"/>
    </source>
</evidence>
<feature type="repeat" description="WD" evidence="6">
    <location>
        <begin position="271"/>
        <end position="304"/>
    </location>
</feature>
<evidence type="ECO:0000256" key="3">
    <source>
        <dbReference type="ARBA" id="ARBA00022574"/>
    </source>
</evidence>
<keyword evidence="2" id="KW-0963">Cytoplasm</keyword>
<dbReference type="PROSITE" id="PS50082">
    <property type="entry name" value="WD_REPEATS_2"/>
    <property type="match status" value="4"/>
</dbReference>
<dbReference type="PRINTS" id="PR00320">
    <property type="entry name" value="GPROTEINBRPT"/>
</dbReference>
<comment type="caution">
    <text evidence="7">The sequence shown here is derived from an EMBL/GenBank/DDBJ whole genome shotgun (WGS) entry which is preliminary data.</text>
</comment>
<dbReference type="InterPro" id="IPR036322">
    <property type="entry name" value="WD40_repeat_dom_sf"/>
</dbReference>
<proteinExistence type="inferred from homology"/>
<dbReference type="Gene3D" id="2.130.10.10">
    <property type="entry name" value="YVTN repeat-like/Quinoprotein amine dehydrogenase"/>
    <property type="match status" value="3"/>
</dbReference>
<evidence type="ECO:0000256" key="5">
    <source>
        <dbReference type="ARBA" id="ARBA00038145"/>
    </source>
</evidence>
<dbReference type="GO" id="GO:0000398">
    <property type="term" value="P:mRNA splicing, via spliceosome"/>
    <property type="evidence" value="ECO:0007669"/>
    <property type="project" value="TreeGrafter"/>
</dbReference>
<accession>A0AAD3TUI5</accession>
<dbReference type="PANTHER" id="PTHR22842">
    <property type="entry name" value="WD40 REPEAT PROTEIN"/>
    <property type="match status" value="1"/>
</dbReference>
<sequence>MPVPASGGADTLSIPSRLSQTLEHQGPVNVVTYNHGAKYLLSGSSDRTIRLWNPILGKEIKSYKGHAHEILALDISGGDKMVLLWDVMSGQVLRRFQGHFGKINAVAFNNDGGILASAGFDAKVMLWDMRSQTRDPLQTLKDATSSITSLTIPPDSIEIIAGSADGHVRAYDLRMGKVFEDCIGHPVSAVTTSPSNHRETMLVASTDGKLRLFDRMNGKVLQTFSGHKVGQTRSKPAFNRGEGAVIAGDEDGNLWSWNVLDPKKLNNGGPAQVHKKAITSVVTNPNGREMVTCSLDGTIKVWSK</sequence>
<organism evidence="7 8">
    <name type="scientific">Cutaneotrichosporon spelunceum</name>
    <dbReference type="NCBI Taxonomy" id="1672016"/>
    <lineage>
        <taxon>Eukaryota</taxon>
        <taxon>Fungi</taxon>
        <taxon>Dikarya</taxon>
        <taxon>Basidiomycota</taxon>
        <taxon>Agaricomycotina</taxon>
        <taxon>Tremellomycetes</taxon>
        <taxon>Trichosporonales</taxon>
        <taxon>Trichosporonaceae</taxon>
        <taxon>Cutaneotrichosporon</taxon>
    </lineage>
</organism>
<dbReference type="Pfam" id="PF00400">
    <property type="entry name" value="WD40"/>
    <property type="match status" value="5"/>
</dbReference>